<name>A0ABD3BRL4_9LAMI</name>
<comment type="caution">
    <text evidence="4">The sequence shown here is derived from an EMBL/GenBank/DDBJ whole genome shotgun (WGS) entry which is preliminary data.</text>
</comment>
<feature type="domain" description="FAF" evidence="3">
    <location>
        <begin position="43"/>
        <end position="99"/>
    </location>
</feature>
<sequence length="152" mass="17190">MYKSEIGDRIGSESCGNIDSDVNAPPPHNRRRCRRTEAAERDYPPPIPWLARTENRPSHMPFVMKRHYSGDGRLVITEERVSHHEYFQVYRTDDRVVLNIVPLRVADEEEESEDLGITDGGDEGPSDPTVGCYAYNNTCGGFSAAFRPPLHT</sequence>
<dbReference type="InterPro" id="IPR046431">
    <property type="entry name" value="FAF_dom"/>
</dbReference>
<evidence type="ECO:0000256" key="2">
    <source>
        <dbReference type="SAM" id="MobiDB-lite"/>
    </source>
</evidence>
<organism evidence="4 5">
    <name type="scientific">Castilleja foliolosa</name>
    <dbReference type="NCBI Taxonomy" id="1961234"/>
    <lineage>
        <taxon>Eukaryota</taxon>
        <taxon>Viridiplantae</taxon>
        <taxon>Streptophyta</taxon>
        <taxon>Embryophyta</taxon>
        <taxon>Tracheophyta</taxon>
        <taxon>Spermatophyta</taxon>
        <taxon>Magnoliopsida</taxon>
        <taxon>eudicotyledons</taxon>
        <taxon>Gunneridae</taxon>
        <taxon>Pentapetalae</taxon>
        <taxon>asterids</taxon>
        <taxon>lamiids</taxon>
        <taxon>Lamiales</taxon>
        <taxon>Orobanchaceae</taxon>
        <taxon>Pedicularideae</taxon>
        <taxon>Castillejinae</taxon>
        <taxon>Castilleja</taxon>
    </lineage>
</organism>
<dbReference type="InterPro" id="IPR021410">
    <property type="entry name" value="FAF"/>
</dbReference>
<dbReference type="PANTHER" id="PTHR33155:SF75">
    <property type="entry name" value="OS02G0750800 PROTEIN"/>
    <property type="match status" value="1"/>
</dbReference>
<proteinExistence type="inferred from homology"/>
<reference evidence="5" key="1">
    <citation type="journal article" date="2024" name="IScience">
        <title>Strigolactones Initiate the Formation of Haustorium-like Structures in Castilleja.</title>
        <authorList>
            <person name="Buerger M."/>
            <person name="Peterson D."/>
            <person name="Chory J."/>
        </authorList>
    </citation>
    <scope>NUCLEOTIDE SEQUENCE [LARGE SCALE GENOMIC DNA]</scope>
</reference>
<dbReference type="PANTHER" id="PTHR33155">
    <property type="entry name" value="FANTASTIC FOUR-LIKE PROTEIN (DUF3049)"/>
    <property type="match status" value="1"/>
</dbReference>
<accession>A0ABD3BRL4</accession>
<evidence type="ECO:0000256" key="1">
    <source>
        <dbReference type="ARBA" id="ARBA00008690"/>
    </source>
</evidence>
<dbReference type="AlphaFoldDB" id="A0ABD3BRL4"/>
<feature type="compositionally biased region" description="Basic and acidic residues" evidence="2">
    <location>
        <begin position="1"/>
        <end position="11"/>
    </location>
</feature>
<evidence type="ECO:0000313" key="5">
    <source>
        <dbReference type="Proteomes" id="UP001632038"/>
    </source>
</evidence>
<feature type="region of interest" description="Disordered" evidence="2">
    <location>
        <begin position="1"/>
        <end position="39"/>
    </location>
</feature>
<dbReference type="Proteomes" id="UP001632038">
    <property type="component" value="Unassembled WGS sequence"/>
</dbReference>
<comment type="similarity">
    <text evidence="1">Belongs to the fantastic four family.</text>
</comment>
<dbReference type="EMBL" id="JAVIJP010000066">
    <property type="protein sequence ID" value="KAL3619749.1"/>
    <property type="molecule type" value="Genomic_DNA"/>
</dbReference>
<evidence type="ECO:0000313" key="4">
    <source>
        <dbReference type="EMBL" id="KAL3619749.1"/>
    </source>
</evidence>
<evidence type="ECO:0000259" key="3">
    <source>
        <dbReference type="Pfam" id="PF11250"/>
    </source>
</evidence>
<dbReference type="Pfam" id="PF11250">
    <property type="entry name" value="FAF"/>
    <property type="match status" value="1"/>
</dbReference>
<gene>
    <name evidence="4" type="ORF">CASFOL_034661</name>
</gene>
<protein>
    <recommendedName>
        <fullName evidence="3">FAF domain-containing protein</fullName>
    </recommendedName>
</protein>
<keyword evidence="5" id="KW-1185">Reference proteome</keyword>